<name>A0A381VP15_9ZZZZ</name>
<accession>A0A381VP15</accession>
<dbReference type="InterPro" id="IPR013517">
    <property type="entry name" value="FG-GAP"/>
</dbReference>
<protein>
    <recommendedName>
        <fullName evidence="3">ASPIC/UnbV domain-containing protein</fullName>
    </recommendedName>
</protein>
<dbReference type="Pfam" id="PF13517">
    <property type="entry name" value="FG-GAP_3"/>
    <property type="match status" value="1"/>
</dbReference>
<evidence type="ECO:0008006" key="3">
    <source>
        <dbReference type="Google" id="ProtNLM"/>
    </source>
</evidence>
<organism evidence="2">
    <name type="scientific">marine metagenome</name>
    <dbReference type="NCBI Taxonomy" id="408172"/>
    <lineage>
        <taxon>unclassified sequences</taxon>
        <taxon>metagenomes</taxon>
        <taxon>ecological metagenomes</taxon>
    </lineage>
</organism>
<dbReference type="Gene3D" id="2.130.10.130">
    <property type="entry name" value="Integrin alpha, N-terminal"/>
    <property type="match status" value="1"/>
</dbReference>
<feature type="non-terminal residue" evidence="2">
    <location>
        <position position="172"/>
    </location>
</feature>
<keyword evidence="1" id="KW-0732">Signal</keyword>
<gene>
    <name evidence="2" type="ORF">METZ01_LOCUS94231</name>
</gene>
<dbReference type="InterPro" id="IPR028994">
    <property type="entry name" value="Integrin_alpha_N"/>
</dbReference>
<sequence length="172" mass="19518">MSRIIIVSTYLLLFFYFGCNRIETENNQKISPLVVKHIKRLEKEHPGLSAAQFNKLTISSESTPRFVYLSPSETGIDFQHIWDVQPKHRDQLRNSFIASGVAIGDFDNDGLADVFLTRQKDGGRLYRNLGDFHFEDVTEKMGINSAGMWSSGATFADINNDGWLDLYVCGFD</sequence>
<dbReference type="AlphaFoldDB" id="A0A381VP15"/>
<reference evidence="2" key="1">
    <citation type="submission" date="2018-05" db="EMBL/GenBank/DDBJ databases">
        <authorList>
            <person name="Lanie J.A."/>
            <person name="Ng W.-L."/>
            <person name="Kazmierczak K.M."/>
            <person name="Andrzejewski T.M."/>
            <person name="Davidsen T.M."/>
            <person name="Wayne K.J."/>
            <person name="Tettelin H."/>
            <person name="Glass J.I."/>
            <person name="Rusch D."/>
            <person name="Podicherti R."/>
            <person name="Tsui H.-C.T."/>
            <person name="Winkler M.E."/>
        </authorList>
    </citation>
    <scope>NUCLEOTIDE SEQUENCE</scope>
</reference>
<evidence type="ECO:0000256" key="1">
    <source>
        <dbReference type="ARBA" id="ARBA00022729"/>
    </source>
</evidence>
<dbReference type="SUPFAM" id="SSF69318">
    <property type="entry name" value="Integrin alpha N-terminal domain"/>
    <property type="match status" value="1"/>
</dbReference>
<proteinExistence type="predicted"/>
<dbReference type="EMBL" id="UINC01009222">
    <property type="protein sequence ID" value="SVA41377.1"/>
    <property type="molecule type" value="Genomic_DNA"/>
</dbReference>
<evidence type="ECO:0000313" key="2">
    <source>
        <dbReference type="EMBL" id="SVA41377.1"/>
    </source>
</evidence>